<dbReference type="EMBL" id="CAXIEN010000291">
    <property type="protein sequence ID" value="CAL1291704.1"/>
    <property type="molecule type" value="Genomic_DNA"/>
</dbReference>
<accession>A0AAV2B7Y4</accession>
<protein>
    <recommendedName>
        <fullName evidence="3">Chitin-binding type-2 domain-containing protein</fullName>
    </recommendedName>
</protein>
<evidence type="ECO:0000313" key="1">
    <source>
        <dbReference type="EMBL" id="CAL1291704.1"/>
    </source>
</evidence>
<dbReference type="AlphaFoldDB" id="A0AAV2B7Y4"/>
<dbReference type="Proteomes" id="UP001497382">
    <property type="component" value="Unassembled WGS sequence"/>
</dbReference>
<organism evidence="1 2">
    <name type="scientific">Larinioides sclopetarius</name>
    <dbReference type="NCBI Taxonomy" id="280406"/>
    <lineage>
        <taxon>Eukaryota</taxon>
        <taxon>Metazoa</taxon>
        <taxon>Ecdysozoa</taxon>
        <taxon>Arthropoda</taxon>
        <taxon>Chelicerata</taxon>
        <taxon>Arachnida</taxon>
        <taxon>Araneae</taxon>
        <taxon>Araneomorphae</taxon>
        <taxon>Entelegynae</taxon>
        <taxon>Araneoidea</taxon>
        <taxon>Araneidae</taxon>
        <taxon>Larinioides</taxon>
    </lineage>
</organism>
<evidence type="ECO:0008006" key="3">
    <source>
        <dbReference type="Google" id="ProtNLM"/>
    </source>
</evidence>
<name>A0AAV2B7Y4_9ARAC</name>
<keyword evidence="2" id="KW-1185">Reference proteome</keyword>
<sequence>MLNLLISFATYARTVVSLNYQQEEMKHSPIHKLFWGVAMTTLLLLSMTHPSSAEDDNASKLTAYFKSISASQDFWFPNDTLRHSINIDEGAFHIDGITMPMCNMFGCDMGDTDQPKCDPGYKWDSSFNRCREMVY</sequence>
<proteinExistence type="predicted"/>
<evidence type="ECO:0000313" key="2">
    <source>
        <dbReference type="Proteomes" id="UP001497382"/>
    </source>
</evidence>
<comment type="caution">
    <text evidence="1">The sequence shown here is derived from an EMBL/GenBank/DDBJ whole genome shotgun (WGS) entry which is preliminary data.</text>
</comment>
<reference evidence="1 2" key="1">
    <citation type="submission" date="2024-04" db="EMBL/GenBank/DDBJ databases">
        <authorList>
            <person name="Rising A."/>
            <person name="Reimegard J."/>
            <person name="Sonavane S."/>
            <person name="Akerstrom W."/>
            <person name="Nylinder S."/>
            <person name="Hedman E."/>
            <person name="Kallberg Y."/>
        </authorList>
    </citation>
    <scope>NUCLEOTIDE SEQUENCE [LARGE SCALE GENOMIC DNA]</scope>
</reference>
<gene>
    <name evidence="1" type="ORF">LARSCL_LOCUS17239</name>
</gene>